<evidence type="ECO:0000256" key="1">
    <source>
        <dbReference type="ARBA" id="ARBA00011955"/>
    </source>
</evidence>
<accession>A0A9D9ITN3</accession>
<dbReference type="EC" id="2.7.1.180" evidence="1 10"/>
<evidence type="ECO:0000256" key="11">
    <source>
        <dbReference type="PIRSR" id="PIRSR006268-2"/>
    </source>
</evidence>
<comment type="cofactor">
    <cofactor evidence="11">
        <name>Mg(2+)</name>
        <dbReference type="ChEBI" id="CHEBI:18420"/>
    </cofactor>
    <cofactor evidence="11">
        <name>Mn(2+)</name>
        <dbReference type="ChEBI" id="CHEBI:29035"/>
    </cofactor>
    <text evidence="11">Magnesium. Can also use manganese.</text>
</comment>
<sequence length="360" mass="38100">MMKKIRFSCLAAVVPASVICLAGLLSCSQSGEYVSISGYAQGGTYVVKLNLEGEDGKVALPAGKIKEGIDSVLLCIDNSVSGYNKGSLLSRFNSGESVVPDAIFTDIYEKSYGYYEMTEGAVDVAAAPLFDIWGFGFTADSLPPAGKVKEVLASCGMDKLYPVMKPGPDGKVSPGALLREGTGTALPELNYNAVAQGYSCDLLASYLKSLGVKDMLIDVGGEIFCQGVNPGGNRWSVGVDKPVDGNNIPGKDLQGIIGIGPEPCGVVTSGNYRKYYIKDGRKYSHTIDPRTGYPVSHSLLSATVIAPDAAMADALATYCMVVGLEKAREFISSRQDIDGYLIYSDGDTLSVWHSDGVTVR</sequence>
<name>A0A9D9ITN3_9BACT</name>
<evidence type="ECO:0000256" key="4">
    <source>
        <dbReference type="ARBA" id="ARBA00022679"/>
    </source>
</evidence>
<keyword evidence="4 10" id="KW-0808">Transferase</keyword>
<dbReference type="PIRSF" id="PIRSF006268">
    <property type="entry name" value="ApbE"/>
    <property type="match status" value="1"/>
</dbReference>
<dbReference type="InterPro" id="IPR024932">
    <property type="entry name" value="ApbE"/>
</dbReference>
<dbReference type="Proteomes" id="UP000823771">
    <property type="component" value="Unassembled WGS sequence"/>
</dbReference>
<feature type="binding site" evidence="11">
    <location>
        <position position="313"/>
    </location>
    <ligand>
        <name>Mg(2+)</name>
        <dbReference type="ChEBI" id="CHEBI:18420"/>
    </ligand>
</feature>
<reference evidence="13" key="2">
    <citation type="journal article" date="2021" name="PeerJ">
        <title>Extensive microbial diversity within the chicken gut microbiome revealed by metagenomics and culture.</title>
        <authorList>
            <person name="Gilroy R."/>
            <person name="Ravi A."/>
            <person name="Getino M."/>
            <person name="Pursley I."/>
            <person name="Horton D.L."/>
            <person name="Alikhan N.F."/>
            <person name="Baker D."/>
            <person name="Gharbi K."/>
            <person name="Hall N."/>
            <person name="Watson M."/>
            <person name="Adriaenssens E.M."/>
            <person name="Foster-Nyarko E."/>
            <person name="Jarju S."/>
            <person name="Secka A."/>
            <person name="Antonio M."/>
            <person name="Oren A."/>
            <person name="Chaudhuri R.R."/>
            <person name="La Ragione R."/>
            <person name="Hildebrand F."/>
            <person name="Pallen M.J."/>
        </authorList>
    </citation>
    <scope>NUCLEOTIDE SEQUENCE</scope>
    <source>
        <strain evidence="13">2478</strain>
    </source>
</reference>
<dbReference type="GO" id="GO:0016740">
    <property type="term" value="F:transferase activity"/>
    <property type="evidence" value="ECO:0007669"/>
    <property type="project" value="UniProtKB-UniRule"/>
</dbReference>
<feature type="binding site" evidence="11">
    <location>
        <position position="193"/>
    </location>
    <ligand>
        <name>Mg(2+)</name>
        <dbReference type="ChEBI" id="CHEBI:18420"/>
    </ligand>
</feature>
<comment type="caution">
    <text evidence="13">The sequence shown here is derived from an EMBL/GenBank/DDBJ whole genome shotgun (WGS) entry which is preliminary data.</text>
</comment>
<dbReference type="GO" id="GO:0046872">
    <property type="term" value="F:metal ion binding"/>
    <property type="evidence" value="ECO:0007669"/>
    <property type="project" value="UniProtKB-UniRule"/>
</dbReference>
<evidence type="ECO:0000313" key="13">
    <source>
        <dbReference type="EMBL" id="MBO8478642.1"/>
    </source>
</evidence>
<keyword evidence="6 10" id="KW-0274">FAD</keyword>
<evidence type="ECO:0000256" key="8">
    <source>
        <dbReference type="ARBA" id="ARBA00031306"/>
    </source>
</evidence>
<reference evidence="13" key="1">
    <citation type="submission" date="2020-10" db="EMBL/GenBank/DDBJ databases">
        <authorList>
            <person name="Gilroy R."/>
        </authorList>
    </citation>
    <scope>NUCLEOTIDE SEQUENCE</scope>
    <source>
        <strain evidence="13">2478</strain>
    </source>
</reference>
<evidence type="ECO:0000256" key="3">
    <source>
        <dbReference type="ARBA" id="ARBA00022630"/>
    </source>
</evidence>
<comment type="similarity">
    <text evidence="10 12">Belongs to the ApbE family.</text>
</comment>
<keyword evidence="3 10" id="KW-0285">Flavoprotein</keyword>
<keyword evidence="12" id="KW-1003">Cell membrane</keyword>
<gene>
    <name evidence="13" type="ORF">IAB80_07125</name>
</gene>
<evidence type="ECO:0000313" key="14">
    <source>
        <dbReference type="Proteomes" id="UP000823771"/>
    </source>
</evidence>
<evidence type="ECO:0000256" key="2">
    <source>
        <dbReference type="ARBA" id="ARBA00016337"/>
    </source>
</evidence>
<dbReference type="PANTHER" id="PTHR30040:SF2">
    <property type="entry name" value="FAD:PROTEIN FMN TRANSFERASE"/>
    <property type="match status" value="1"/>
</dbReference>
<evidence type="ECO:0000256" key="5">
    <source>
        <dbReference type="ARBA" id="ARBA00022723"/>
    </source>
</evidence>
<dbReference type="Gene3D" id="3.10.520.10">
    <property type="entry name" value="ApbE-like domains"/>
    <property type="match status" value="1"/>
</dbReference>
<evidence type="ECO:0000256" key="9">
    <source>
        <dbReference type="ARBA" id="ARBA00048540"/>
    </source>
</evidence>
<evidence type="ECO:0000256" key="10">
    <source>
        <dbReference type="PIRNR" id="PIRNR006268"/>
    </source>
</evidence>
<feature type="binding site" evidence="11">
    <location>
        <position position="317"/>
    </location>
    <ligand>
        <name>Mg(2+)</name>
        <dbReference type="ChEBI" id="CHEBI:18420"/>
    </ligand>
</feature>
<keyword evidence="12" id="KW-0472">Membrane</keyword>
<comment type="subcellular location">
    <subcellularLocation>
        <location evidence="12">Cell inner membrane</location>
        <topology evidence="12">Lipid-anchor</topology>
        <orientation evidence="12">Periplasmic side</orientation>
    </subcellularLocation>
</comment>
<feature type="signal peptide" evidence="12">
    <location>
        <begin position="1"/>
        <end position="22"/>
    </location>
</feature>
<evidence type="ECO:0000256" key="6">
    <source>
        <dbReference type="ARBA" id="ARBA00022827"/>
    </source>
</evidence>
<keyword evidence="7 10" id="KW-0460">Magnesium</keyword>
<dbReference type="EMBL" id="JADILZ010000064">
    <property type="protein sequence ID" value="MBO8478642.1"/>
    <property type="molecule type" value="Genomic_DNA"/>
</dbReference>
<proteinExistence type="inferred from homology"/>
<keyword evidence="12" id="KW-0732">Signal</keyword>
<evidence type="ECO:0000256" key="12">
    <source>
        <dbReference type="RuleBase" id="RU363002"/>
    </source>
</evidence>
<dbReference type="Pfam" id="PF02424">
    <property type="entry name" value="ApbE"/>
    <property type="match status" value="1"/>
</dbReference>
<comment type="function">
    <text evidence="12">Flavin transferase that catalyzes the transfer of the FMN moiety of FAD and its covalent binding to the hydroxyl group of a threonine residue in a target flavoprotein.</text>
</comment>
<organism evidence="13 14">
    <name type="scientific">Candidatus Cryptobacteroides excrementipullorum</name>
    <dbReference type="NCBI Taxonomy" id="2840761"/>
    <lineage>
        <taxon>Bacteria</taxon>
        <taxon>Pseudomonadati</taxon>
        <taxon>Bacteroidota</taxon>
        <taxon>Bacteroidia</taxon>
        <taxon>Bacteroidales</taxon>
        <taxon>Candidatus Cryptobacteroides</taxon>
    </lineage>
</organism>
<keyword evidence="12" id="KW-0997">Cell inner membrane</keyword>
<evidence type="ECO:0000256" key="7">
    <source>
        <dbReference type="ARBA" id="ARBA00022842"/>
    </source>
</evidence>
<dbReference type="PANTHER" id="PTHR30040">
    <property type="entry name" value="THIAMINE BIOSYNTHESIS LIPOPROTEIN APBE"/>
    <property type="match status" value="1"/>
</dbReference>
<dbReference type="AlphaFoldDB" id="A0A9D9ITN3"/>
<comment type="catalytic activity">
    <reaction evidence="9 10 12">
        <text>L-threonyl-[protein] + FAD = FMN-L-threonyl-[protein] + AMP + H(+)</text>
        <dbReference type="Rhea" id="RHEA:36847"/>
        <dbReference type="Rhea" id="RHEA-COMP:11060"/>
        <dbReference type="Rhea" id="RHEA-COMP:11061"/>
        <dbReference type="ChEBI" id="CHEBI:15378"/>
        <dbReference type="ChEBI" id="CHEBI:30013"/>
        <dbReference type="ChEBI" id="CHEBI:57692"/>
        <dbReference type="ChEBI" id="CHEBI:74257"/>
        <dbReference type="ChEBI" id="CHEBI:456215"/>
        <dbReference type="EC" id="2.7.1.180"/>
    </reaction>
</comment>
<feature type="chain" id="PRO_5039747100" description="FAD:protein FMN transferase" evidence="12">
    <location>
        <begin position="23"/>
        <end position="360"/>
    </location>
</feature>
<dbReference type="SUPFAM" id="SSF143631">
    <property type="entry name" value="ApbE-like"/>
    <property type="match status" value="1"/>
</dbReference>
<keyword evidence="5 10" id="KW-0479">Metal-binding</keyword>
<dbReference type="GO" id="GO:0005886">
    <property type="term" value="C:plasma membrane"/>
    <property type="evidence" value="ECO:0007669"/>
    <property type="project" value="UniProtKB-SubCell"/>
</dbReference>
<dbReference type="PROSITE" id="PS51257">
    <property type="entry name" value="PROKAR_LIPOPROTEIN"/>
    <property type="match status" value="1"/>
</dbReference>
<dbReference type="InterPro" id="IPR003374">
    <property type="entry name" value="ApbE-like_sf"/>
</dbReference>
<keyword evidence="12" id="KW-0449">Lipoprotein</keyword>
<protein>
    <recommendedName>
        <fullName evidence="2 10">FAD:protein FMN transferase</fullName>
        <ecNumber evidence="1 10">2.7.1.180</ecNumber>
    </recommendedName>
    <alternativeName>
        <fullName evidence="8 10">Flavin transferase</fullName>
    </alternativeName>
</protein>